<dbReference type="InterPro" id="IPR003339">
    <property type="entry name" value="ABC/ECF_trnsptr_transmembrane"/>
</dbReference>
<keyword evidence="2 5" id="KW-0812">Transmembrane</keyword>
<protein>
    <submittedName>
        <fullName evidence="6">Energy-coupling factor transporter transmembrane protein EcfT</fullName>
    </submittedName>
</protein>
<reference evidence="6 7" key="1">
    <citation type="journal article" date="2019" name="Nat. Commun.">
        <title>The antimicrobial potential of Streptomyces from insect microbiomes.</title>
        <authorList>
            <person name="Chevrette M.G."/>
            <person name="Carlson C.M."/>
            <person name="Ortega H.E."/>
            <person name="Thomas C."/>
            <person name="Ananiev G.E."/>
            <person name="Barns K.J."/>
            <person name="Book A.J."/>
            <person name="Cagnazzo J."/>
            <person name="Carlos C."/>
            <person name="Flanigan W."/>
            <person name="Grubbs K.J."/>
            <person name="Horn H.A."/>
            <person name="Hoffmann F.M."/>
            <person name="Klassen J.L."/>
            <person name="Knack J.J."/>
            <person name="Lewin G.R."/>
            <person name="McDonald B.R."/>
            <person name="Muller L."/>
            <person name="Melo W.G.P."/>
            <person name="Pinto-Tomas A.A."/>
            <person name="Schmitz A."/>
            <person name="Wendt-Pienkowski E."/>
            <person name="Wildman S."/>
            <person name="Zhao M."/>
            <person name="Zhang F."/>
            <person name="Bugni T.S."/>
            <person name="Andes D.R."/>
            <person name="Pupo M.T."/>
            <person name="Currie C.R."/>
        </authorList>
    </citation>
    <scope>NUCLEOTIDE SEQUENCE [LARGE SCALE GENOMIC DNA]</scope>
    <source>
        <strain evidence="6 7">SID5840</strain>
    </source>
</reference>
<dbReference type="Pfam" id="PF02361">
    <property type="entry name" value="CbiQ"/>
    <property type="match status" value="1"/>
</dbReference>
<proteinExistence type="predicted"/>
<comment type="subcellular location">
    <subcellularLocation>
        <location evidence="1">Membrane</location>
        <topology evidence="1">Multi-pass membrane protein</topology>
    </subcellularLocation>
</comment>
<organism evidence="6 7">
    <name type="scientific">Nocardiopsis alba</name>
    <dbReference type="NCBI Taxonomy" id="53437"/>
    <lineage>
        <taxon>Bacteria</taxon>
        <taxon>Bacillati</taxon>
        <taxon>Actinomycetota</taxon>
        <taxon>Actinomycetes</taxon>
        <taxon>Streptosporangiales</taxon>
        <taxon>Nocardiopsidaceae</taxon>
        <taxon>Nocardiopsis</taxon>
    </lineage>
</organism>
<evidence type="ECO:0000256" key="2">
    <source>
        <dbReference type="ARBA" id="ARBA00022692"/>
    </source>
</evidence>
<evidence type="ECO:0000256" key="5">
    <source>
        <dbReference type="SAM" id="Phobius"/>
    </source>
</evidence>
<evidence type="ECO:0000256" key="3">
    <source>
        <dbReference type="ARBA" id="ARBA00022989"/>
    </source>
</evidence>
<keyword evidence="3 5" id="KW-1133">Transmembrane helix</keyword>
<sequence length="208" mass="22292">MSVLGLYVPGTGPMHRVPAGPKLLALLVLGAVLIIASHLWLSVGALVFALLLYPAVGLGARRAWRALRVLWPFLLAIGLFQALFVGAWTEGARLCAQLAALVLLANAITLTTRVREMLGLFERLAGPLRHVGVSPDRVALVLSLTIRSIPMVAVALNSAREGYRARGIVGRPHLMVVPVIVHLLRMAEATGEALAARGIDEDERVERA</sequence>
<accession>A0A7K2IWD2</accession>
<evidence type="ECO:0000313" key="7">
    <source>
        <dbReference type="Proteomes" id="UP000467124"/>
    </source>
</evidence>
<evidence type="ECO:0000256" key="4">
    <source>
        <dbReference type="ARBA" id="ARBA00023136"/>
    </source>
</evidence>
<dbReference type="AlphaFoldDB" id="A0A7K2IWD2"/>
<feature type="transmembrane region" description="Helical" evidence="5">
    <location>
        <begin position="68"/>
        <end position="88"/>
    </location>
</feature>
<keyword evidence="4 5" id="KW-0472">Membrane</keyword>
<dbReference type="Proteomes" id="UP000467124">
    <property type="component" value="Unassembled WGS sequence"/>
</dbReference>
<evidence type="ECO:0000313" key="6">
    <source>
        <dbReference type="EMBL" id="MYR34095.1"/>
    </source>
</evidence>
<dbReference type="CDD" id="cd16914">
    <property type="entry name" value="EcfT"/>
    <property type="match status" value="1"/>
</dbReference>
<dbReference type="EMBL" id="WWHY01000001">
    <property type="protein sequence ID" value="MYR34095.1"/>
    <property type="molecule type" value="Genomic_DNA"/>
</dbReference>
<dbReference type="RefSeq" id="WP_017535601.1">
    <property type="nucleotide sequence ID" value="NZ_JBEXQO010000014.1"/>
</dbReference>
<gene>
    <name evidence="6" type="ORF">GTW20_18005</name>
</gene>
<comment type="caution">
    <text evidence="6">The sequence shown here is derived from an EMBL/GenBank/DDBJ whole genome shotgun (WGS) entry which is preliminary data.</text>
</comment>
<name>A0A7K2IWD2_9ACTN</name>
<evidence type="ECO:0000256" key="1">
    <source>
        <dbReference type="ARBA" id="ARBA00004141"/>
    </source>
</evidence>
<feature type="transmembrane region" description="Helical" evidence="5">
    <location>
        <begin position="23"/>
        <end position="56"/>
    </location>
</feature>
<dbReference type="GO" id="GO:0005886">
    <property type="term" value="C:plasma membrane"/>
    <property type="evidence" value="ECO:0007669"/>
    <property type="project" value="UniProtKB-ARBA"/>
</dbReference>